<dbReference type="EMBL" id="DAAXGW010000046">
    <property type="protein sequence ID" value="HAG0954575.1"/>
    <property type="molecule type" value="Genomic_DNA"/>
</dbReference>
<organism evidence="4">
    <name type="scientific">Salmonella enterica</name>
    <name type="common">Salmonella choleraesuis</name>
    <dbReference type="NCBI Taxonomy" id="28901"/>
    <lineage>
        <taxon>Bacteria</taxon>
        <taxon>Pseudomonadati</taxon>
        <taxon>Pseudomonadota</taxon>
        <taxon>Gammaproteobacteria</taxon>
        <taxon>Enterobacterales</taxon>
        <taxon>Enterobacteriaceae</taxon>
        <taxon>Salmonella</taxon>
    </lineage>
</organism>
<comment type="caution">
    <text evidence="4">The sequence shown here is derived from an EMBL/GenBank/DDBJ whole genome shotgun (WGS) entry which is preliminary data.</text>
</comment>
<evidence type="ECO:0000313" key="4">
    <source>
        <dbReference type="EMBL" id="HAG0954575.1"/>
    </source>
</evidence>
<feature type="non-terminal residue" evidence="4">
    <location>
        <position position="1"/>
    </location>
</feature>
<dbReference type="EMBL" id="DAAWWG010000042">
    <property type="protein sequence ID" value="HAF9637309.1"/>
    <property type="molecule type" value="Genomic_DNA"/>
</dbReference>
<evidence type="ECO:0000313" key="1">
    <source>
        <dbReference type="EMBL" id="HAF9637309.1"/>
    </source>
</evidence>
<dbReference type="EMBL" id="DAAXEI010000040">
    <property type="protein sequence ID" value="HAG0676635.1"/>
    <property type="molecule type" value="Genomic_DNA"/>
</dbReference>
<reference evidence="4" key="2">
    <citation type="submission" date="2020-02" db="EMBL/GenBank/DDBJ databases">
        <authorList>
            <consortium name="NCBI Pathogen Detection Project"/>
        </authorList>
    </citation>
    <scope>NUCLEOTIDE SEQUENCE</scope>
    <source>
        <strain evidence="1">MA.JE_S09-002556</strain>
        <strain evidence="3">MA.JE_S09-002558</strain>
        <strain evidence="2">MA.JE_S09-002559</strain>
        <strain evidence="4">MA.JE_S09-002561</strain>
    </source>
</reference>
<dbReference type="EMBL" id="DAAXGF010000048">
    <property type="protein sequence ID" value="HAG0844789.1"/>
    <property type="molecule type" value="Genomic_DNA"/>
</dbReference>
<accession>A0A758B662</accession>
<protein>
    <submittedName>
        <fullName evidence="4">Replication protein</fullName>
    </submittedName>
</protein>
<sequence length="21" mass="2484">FSLFEYAPTILTSVKPEQYLH</sequence>
<name>A0A758B662_SALER</name>
<proteinExistence type="predicted"/>
<gene>
    <name evidence="1" type="ORF">G8P17_004443</name>
    <name evidence="2" type="ORF">G8S94_004445</name>
    <name evidence="3" type="ORF">G8T22_004444</name>
    <name evidence="4" type="ORF">G8T35_004443</name>
</gene>
<dbReference type="AlphaFoldDB" id="A0A758B662"/>
<evidence type="ECO:0000313" key="2">
    <source>
        <dbReference type="EMBL" id="HAG0676635.1"/>
    </source>
</evidence>
<evidence type="ECO:0000313" key="3">
    <source>
        <dbReference type="EMBL" id="HAG0844789.1"/>
    </source>
</evidence>
<reference evidence="4" key="1">
    <citation type="journal article" date="2018" name="Genome Biol.">
        <title>SKESA: strategic k-mer extension for scrupulous assemblies.</title>
        <authorList>
            <person name="Souvorov A."/>
            <person name="Agarwala R."/>
            <person name="Lipman D.J."/>
        </authorList>
    </citation>
    <scope>NUCLEOTIDE SEQUENCE</scope>
    <source>
        <strain evidence="1">MA.JE_S09-002556</strain>
        <strain evidence="3">MA.JE_S09-002558</strain>
        <strain evidence="2">MA.JE_S09-002559</strain>
        <strain evidence="4">MA.JE_S09-002561</strain>
    </source>
</reference>